<dbReference type="RefSeq" id="WP_068386971.1">
    <property type="nucleotide sequence ID" value="NZ_LSZO01000018.1"/>
</dbReference>
<keyword evidence="11 12" id="KW-0998">Cell outer membrane</keyword>
<evidence type="ECO:0000256" key="13">
    <source>
        <dbReference type="RuleBase" id="RU003357"/>
    </source>
</evidence>
<keyword evidence="2 12" id="KW-0813">Transport</keyword>
<evidence type="ECO:0000256" key="8">
    <source>
        <dbReference type="ARBA" id="ARBA00023065"/>
    </source>
</evidence>
<evidence type="ECO:0000256" key="6">
    <source>
        <dbReference type="ARBA" id="ARBA00022729"/>
    </source>
</evidence>
<evidence type="ECO:0000256" key="1">
    <source>
        <dbReference type="ARBA" id="ARBA00004571"/>
    </source>
</evidence>
<dbReference type="EMBL" id="LSZO01000018">
    <property type="protein sequence ID" value="KXU39295.1"/>
    <property type="molecule type" value="Genomic_DNA"/>
</dbReference>
<evidence type="ECO:0000256" key="12">
    <source>
        <dbReference type="PROSITE-ProRule" id="PRU01360"/>
    </source>
</evidence>
<evidence type="ECO:0000256" key="10">
    <source>
        <dbReference type="ARBA" id="ARBA00023136"/>
    </source>
</evidence>
<dbReference type="InterPro" id="IPR039426">
    <property type="entry name" value="TonB-dep_rcpt-like"/>
</dbReference>
<reference evidence="17 18" key="1">
    <citation type="submission" date="2016-02" db="EMBL/GenBank/DDBJ databases">
        <authorList>
            <person name="Wen L."/>
            <person name="He K."/>
            <person name="Yang H."/>
        </authorList>
    </citation>
    <scope>NUCLEOTIDE SEQUENCE [LARGE SCALE GENOMIC DNA]</scope>
    <source>
        <strain evidence="17 18">CV58</strain>
    </source>
</reference>
<dbReference type="Pfam" id="PF00593">
    <property type="entry name" value="TonB_dep_Rec_b-barrel"/>
    <property type="match status" value="1"/>
</dbReference>
<keyword evidence="6 14" id="KW-0732">Signal</keyword>
<comment type="caution">
    <text evidence="17">The sequence shown here is derived from an EMBL/GenBank/DDBJ whole genome shotgun (WGS) entry which is preliminary data.</text>
</comment>
<dbReference type="AlphaFoldDB" id="A0A139SXG9"/>
<organism evidence="17 18">
    <name type="scientific">Ventosimonas gracilis</name>
    <dbReference type="NCBI Taxonomy" id="1680762"/>
    <lineage>
        <taxon>Bacteria</taxon>
        <taxon>Pseudomonadati</taxon>
        <taxon>Pseudomonadota</taxon>
        <taxon>Gammaproteobacteria</taxon>
        <taxon>Pseudomonadales</taxon>
        <taxon>Ventosimonadaceae</taxon>
        <taxon>Ventosimonas</taxon>
    </lineage>
</organism>
<evidence type="ECO:0000256" key="3">
    <source>
        <dbReference type="ARBA" id="ARBA00022452"/>
    </source>
</evidence>
<feature type="signal peptide" evidence="14">
    <location>
        <begin position="1"/>
        <end position="18"/>
    </location>
</feature>
<evidence type="ECO:0000256" key="14">
    <source>
        <dbReference type="SAM" id="SignalP"/>
    </source>
</evidence>
<feature type="domain" description="TonB-dependent receptor plug" evidence="16">
    <location>
        <begin position="40"/>
        <end position="148"/>
    </location>
</feature>
<accession>A0A139SXG9</accession>
<dbReference type="Gene3D" id="2.170.130.10">
    <property type="entry name" value="TonB-dependent receptor, plug domain"/>
    <property type="match status" value="1"/>
</dbReference>
<proteinExistence type="inferred from homology"/>
<dbReference type="InterPro" id="IPR000531">
    <property type="entry name" value="Beta-barrel_TonB"/>
</dbReference>
<name>A0A139SXG9_9GAMM</name>
<dbReference type="GO" id="GO:0015344">
    <property type="term" value="F:siderophore uptake transmembrane transporter activity"/>
    <property type="evidence" value="ECO:0007669"/>
    <property type="project" value="TreeGrafter"/>
</dbReference>
<protein>
    <submittedName>
        <fullName evidence="17">TonB-dependent receptor</fullName>
    </submittedName>
</protein>
<evidence type="ECO:0000256" key="4">
    <source>
        <dbReference type="ARBA" id="ARBA00022496"/>
    </source>
</evidence>
<dbReference type="InterPro" id="IPR037066">
    <property type="entry name" value="Plug_dom_sf"/>
</dbReference>
<evidence type="ECO:0000256" key="9">
    <source>
        <dbReference type="ARBA" id="ARBA00023077"/>
    </source>
</evidence>
<dbReference type="CDD" id="cd01347">
    <property type="entry name" value="ligand_gated_channel"/>
    <property type="match status" value="1"/>
</dbReference>
<gene>
    <name evidence="17" type="ORF">AXE65_09485</name>
</gene>
<keyword evidence="18" id="KW-1185">Reference proteome</keyword>
<dbReference type="OrthoDB" id="9760620at2"/>
<evidence type="ECO:0000256" key="5">
    <source>
        <dbReference type="ARBA" id="ARBA00022692"/>
    </source>
</evidence>
<keyword evidence="7" id="KW-0408">Iron</keyword>
<keyword evidence="3 12" id="KW-1134">Transmembrane beta strand</keyword>
<dbReference type="InterPro" id="IPR012910">
    <property type="entry name" value="Plug_dom"/>
</dbReference>
<evidence type="ECO:0000313" key="17">
    <source>
        <dbReference type="EMBL" id="KXU39295.1"/>
    </source>
</evidence>
<dbReference type="Proteomes" id="UP000072660">
    <property type="component" value="Unassembled WGS sequence"/>
</dbReference>
<dbReference type="InterPro" id="IPR036942">
    <property type="entry name" value="Beta-barrel_TonB_sf"/>
</dbReference>
<dbReference type="GO" id="GO:0009279">
    <property type="term" value="C:cell outer membrane"/>
    <property type="evidence" value="ECO:0007669"/>
    <property type="project" value="UniProtKB-SubCell"/>
</dbReference>
<sequence length="686" mass="75141">MRTPYPALLLLISASAAAESSVELAPVVISGSRSEASGFDLPFSVDSVNTREIKDGQPAINASEVLQRVPGLLVQNRQNYAQDLQISSRGFGARSAFGVRGIKLIADGIPASTPDGQGQAATFDLDSAERIEVLRGPMATLYGSNTGGVIQLFSRDGEGAPKLSAGSYWGSGGLNKQLISTEGGNAKAGFVLKTSRVDTNGYRKHSSALREQNFAKLTLHPDDKSRIALIYSDLNQQSKDPQGLTWNAYQTRPRSAPAVAFQYNTRKSIDHQQLGLNYQRWFGDARVQATFYQGKRRVVQYLAIPPGAQLAATHSGGVVDFERRFHGSSVRWLQPVASLPGEFEWIAGIDYDKSTDDRQGYENFVGGQLGVKGRLRRDESDQVESLDPYLQASWQLGDFRLQAGVRHNTLKVKIDDRYLANGDDSGRRRFRKATPVLGLLYAFTPELHGYFSAGKGFETPTLGEMAYAPTGGFNLSLRPSTSIQLESGLKAQLGRTRLNAALFQIKTRDEITVASNNGGRTSYQNATRTLRRGLELSLNSELTDQLSAQLAYTRLSATYQHDFMAGGNLIRKGRHLPGVAGQTLYGELALRPFQGGVLAVEGFWRSKLYVEDSNLQKAAPGYSQFNLRARSEQSFGALSFGQTLRVDNLFGKRAIGSVIVGQAQGRYYEPAPRRTVYAGLDMAFRF</sequence>
<evidence type="ECO:0000256" key="11">
    <source>
        <dbReference type="ARBA" id="ARBA00023237"/>
    </source>
</evidence>
<keyword evidence="8" id="KW-0406">Ion transport</keyword>
<evidence type="ECO:0000259" key="15">
    <source>
        <dbReference type="Pfam" id="PF00593"/>
    </source>
</evidence>
<comment type="similarity">
    <text evidence="12 13">Belongs to the TonB-dependent receptor family.</text>
</comment>
<dbReference type="PANTHER" id="PTHR32552">
    <property type="entry name" value="FERRICHROME IRON RECEPTOR-RELATED"/>
    <property type="match status" value="1"/>
</dbReference>
<keyword evidence="5 12" id="KW-0812">Transmembrane</keyword>
<keyword evidence="17" id="KW-0675">Receptor</keyword>
<keyword evidence="9 13" id="KW-0798">TonB box</keyword>
<evidence type="ECO:0000256" key="2">
    <source>
        <dbReference type="ARBA" id="ARBA00022448"/>
    </source>
</evidence>
<evidence type="ECO:0000313" key="18">
    <source>
        <dbReference type="Proteomes" id="UP000072660"/>
    </source>
</evidence>
<dbReference type="PANTHER" id="PTHR32552:SF68">
    <property type="entry name" value="FERRICHROME OUTER MEMBRANE TRANSPORTER_PHAGE RECEPTOR"/>
    <property type="match status" value="1"/>
</dbReference>
<feature type="chain" id="PRO_5007299514" evidence="14">
    <location>
        <begin position="19"/>
        <end position="686"/>
    </location>
</feature>
<keyword evidence="4" id="KW-0410">Iron transport</keyword>
<dbReference type="PROSITE" id="PS52016">
    <property type="entry name" value="TONB_DEPENDENT_REC_3"/>
    <property type="match status" value="1"/>
</dbReference>
<dbReference type="Gene3D" id="2.40.170.20">
    <property type="entry name" value="TonB-dependent receptor, beta-barrel domain"/>
    <property type="match status" value="1"/>
</dbReference>
<feature type="domain" description="TonB-dependent receptor-like beta-barrel" evidence="15">
    <location>
        <begin position="225"/>
        <end position="631"/>
    </location>
</feature>
<dbReference type="SUPFAM" id="SSF56935">
    <property type="entry name" value="Porins"/>
    <property type="match status" value="1"/>
</dbReference>
<dbReference type="Pfam" id="PF07715">
    <property type="entry name" value="Plug"/>
    <property type="match status" value="1"/>
</dbReference>
<evidence type="ECO:0000256" key="7">
    <source>
        <dbReference type="ARBA" id="ARBA00023004"/>
    </source>
</evidence>
<keyword evidence="10 12" id="KW-0472">Membrane</keyword>
<evidence type="ECO:0000259" key="16">
    <source>
        <dbReference type="Pfam" id="PF07715"/>
    </source>
</evidence>
<comment type="subcellular location">
    <subcellularLocation>
        <location evidence="1 12">Cell outer membrane</location>
        <topology evidence="1 12">Multi-pass membrane protein</topology>
    </subcellularLocation>
</comment>